<evidence type="ECO:0000256" key="1">
    <source>
        <dbReference type="ARBA" id="ARBA00022603"/>
    </source>
</evidence>
<dbReference type="Proteomes" id="UP000321301">
    <property type="component" value="Unassembled WGS sequence"/>
</dbReference>
<name>A0A512CGG1_9BACT</name>
<sequence length="409" mass="47072">MKSSYSEIKGLLNFKKDKKFTNEHAYITHYLQNDVNGASKSFKSPAIKYLIERIPELNNKVNQPDFQYLVPFKWDVPFPSPPDKKFRFIDLFAGIGGFRIALQNLGGKCVFSSEIDNSAKQTYEQNFGEYPFGDLREFTSKNVSDIELNQLIPDHEILTAGFPCQPFSLAGVSARNHLGLAHGFDDKSQGNLFFDIARIISVKKPKVVFLENVKNFKSHDEGKTFETVKSILENDLDYDFHFEVINADRWVPQKRERFFMVCFRKQNKNFIFPKLEKEPRKLKEILESDVLEKYTISNKLWEGHKRRTKNNLERGTGFTAFEANLEKPSNTIVARYGKDGKECLIPQKDKNPRKLTPRECARLQGYPENFILPSSDAAAYRQFGNSVAVPVIQAITENILKSMKLVNKI</sequence>
<dbReference type="EMBL" id="BJYV01000021">
    <property type="protein sequence ID" value="GEO23292.1"/>
    <property type="molecule type" value="Genomic_DNA"/>
</dbReference>
<comment type="caution">
    <text evidence="9">The sequence shown here is derived from an EMBL/GenBank/DDBJ whole genome shotgun (WGS) entry which is preliminary data.</text>
</comment>
<dbReference type="EC" id="2.1.1.37" evidence="8"/>
<dbReference type="AlphaFoldDB" id="A0A512CGG1"/>
<evidence type="ECO:0000256" key="7">
    <source>
        <dbReference type="RuleBase" id="RU000416"/>
    </source>
</evidence>
<dbReference type="InterPro" id="IPR001525">
    <property type="entry name" value="C5_MeTfrase"/>
</dbReference>
<dbReference type="PANTHER" id="PTHR46098:SF1">
    <property type="entry name" value="TRNA (CYTOSINE(38)-C(5))-METHYLTRANSFERASE"/>
    <property type="match status" value="1"/>
</dbReference>
<dbReference type="PROSITE" id="PS00094">
    <property type="entry name" value="C5_MTASE_1"/>
    <property type="match status" value="1"/>
</dbReference>
<dbReference type="PRINTS" id="PR00105">
    <property type="entry name" value="C5METTRFRASE"/>
</dbReference>
<keyword evidence="10" id="KW-1185">Reference proteome</keyword>
<dbReference type="Pfam" id="PF00145">
    <property type="entry name" value="DNA_methylase"/>
    <property type="match status" value="1"/>
</dbReference>
<evidence type="ECO:0000256" key="6">
    <source>
        <dbReference type="PROSITE-ProRule" id="PRU01016"/>
    </source>
</evidence>
<comment type="similarity">
    <text evidence="6 7">Belongs to the class I-like SAM-binding methyltransferase superfamily. C5-methyltransferase family.</text>
</comment>
<protein>
    <recommendedName>
        <fullName evidence="8">Cytosine-specific methyltransferase</fullName>
        <ecNumber evidence="8">2.1.1.37</ecNumber>
    </recommendedName>
</protein>
<evidence type="ECO:0000256" key="4">
    <source>
        <dbReference type="ARBA" id="ARBA00022747"/>
    </source>
</evidence>
<dbReference type="PROSITE" id="PS00095">
    <property type="entry name" value="C5_MTASE_2"/>
    <property type="match status" value="1"/>
</dbReference>
<dbReference type="InterPro" id="IPR050750">
    <property type="entry name" value="C5-MTase"/>
</dbReference>
<dbReference type="GO" id="GO:0009307">
    <property type="term" value="P:DNA restriction-modification system"/>
    <property type="evidence" value="ECO:0007669"/>
    <property type="project" value="UniProtKB-KW"/>
</dbReference>
<evidence type="ECO:0000313" key="10">
    <source>
        <dbReference type="Proteomes" id="UP000321301"/>
    </source>
</evidence>
<dbReference type="NCBIfam" id="TIGR00675">
    <property type="entry name" value="dcm"/>
    <property type="match status" value="1"/>
</dbReference>
<evidence type="ECO:0000256" key="2">
    <source>
        <dbReference type="ARBA" id="ARBA00022679"/>
    </source>
</evidence>
<feature type="active site" evidence="6">
    <location>
        <position position="164"/>
    </location>
</feature>
<dbReference type="GO" id="GO:0003886">
    <property type="term" value="F:DNA (cytosine-5-)-methyltransferase activity"/>
    <property type="evidence" value="ECO:0007669"/>
    <property type="project" value="UniProtKB-EC"/>
</dbReference>
<dbReference type="Gene3D" id="3.90.120.30">
    <property type="match status" value="1"/>
</dbReference>
<dbReference type="InterPro" id="IPR018117">
    <property type="entry name" value="C5_DNA_meth_AS"/>
</dbReference>
<organism evidence="9 10">
    <name type="scientific">Cyclobacterium qasimii</name>
    <dbReference type="NCBI Taxonomy" id="1350429"/>
    <lineage>
        <taxon>Bacteria</taxon>
        <taxon>Pseudomonadati</taxon>
        <taxon>Bacteroidota</taxon>
        <taxon>Cytophagia</taxon>
        <taxon>Cytophagales</taxon>
        <taxon>Cyclobacteriaceae</taxon>
        <taxon>Cyclobacterium</taxon>
    </lineage>
</organism>
<dbReference type="Gene3D" id="3.40.50.150">
    <property type="entry name" value="Vaccinia Virus protein VP39"/>
    <property type="match status" value="1"/>
</dbReference>
<dbReference type="CDD" id="cd00315">
    <property type="entry name" value="Cyt_C5_DNA_methylase"/>
    <property type="match status" value="1"/>
</dbReference>
<dbReference type="SUPFAM" id="SSF53335">
    <property type="entry name" value="S-adenosyl-L-methionine-dependent methyltransferases"/>
    <property type="match status" value="1"/>
</dbReference>
<proteinExistence type="inferred from homology"/>
<keyword evidence="3 6" id="KW-0949">S-adenosyl-L-methionine</keyword>
<dbReference type="InterPro" id="IPR029063">
    <property type="entry name" value="SAM-dependent_MTases_sf"/>
</dbReference>
<evidence type="ECO:0000256" key="5">
    <source>
        <dbReference type="ARBA" id="ARBA00047422"/>
    </source>
</evidence>
<evidence type="ECO:0000313" key="9">
    <source>
        <dbReference type="EMBL" id="GEO23292.1"/>
    </source>
</evidence>
<dbReference type="PANTHER" id="PTHR46098">
    <property type="entry name" value="TRNA (CYTOSINE(38)-C(5))-METHYLTRANSFERASE"/>
    <property type="match status" value="1"/>
</dbReference>
<evidence type="ECO:0000256" key="3">
    <source>
        <dbReference type="ARBA" id="ARBA00022691"/>
    </source>
</evidence>
<gene>
    <name evidence="9" type="ORF">CQA01_38260</name>
</gene>
<dbReference type="RefSeq" id="WP_051160148.1">
    <property type="nucleotide sequence ID" value="NZ_BJYV01000021.1"/>
</dbReference>
<dbReference type="InterPro" id="IPR031303">
    <property type="entry name" value="C5_meth_CS"/>
</dbReference>
<keyword evidence="4" id="KW-0680">Restriction system</keyword>
<keyword evidence="1 6" id="KW-0489">Methyltransferase</keyword>
<reference evidence="9 10" key="1">
    <citation type="submission" date="2019-07" db="EMBL/GenBank/DDBJ databases">
        <title>Whole genome shotgun sequence of Cyclobacterium qasimii NBRC 106168.</title>
        <authorList>
            <person name="Hosoyama A."/>
            <person name="Uohara A."/>
            <person name="Ohji S."/>
            <person name="Ichikawa N."/>
        </authorList>
    </citation>
    <scope>NUCLEOTIDE SEQUENCE [LARGE SCALE GENOMIC DNA]</scope>
    <source>
        <strain evidence="9 10">NBRC 106168</strain>
    </source>
</reference>
<accession>A0A512CGG1</accession>
<evidence type="ECO:0000256" key="8">
    <source>
        <dbReference type="RuleBase" id="RU000417"/>
    </source>
</evidence>
<dbReference type="PROSITE" id="PS51679">
    <property type="entry name" value="SAM_MT_C5"/>
    <property type="match status" value="1"/>
</dbReference>
<keyword evidence="2 6" id="KW-0808">Transferase</keyword>
<comment type="catalytic activity">
    <reaction evidence="5 8">
        <text>a 2'-deoxycytidine in DNA + S-adenosyl-L-methionine = a 5-methyl-2'-deoxycytidine in DNA + S-adenosyl-L-homocysteine + H(+)</text>
        <dbReference type="Rhea" id="RHEA:13681"/>
        <dbReference type="Rhea" id="RHEA-COMP:11369"/>
        <dbReference type="Rhea" id="RHEA-COMP:11370"/>
        <dbReference type="ChEBI" id="CHEBI:15378"/>
        <dbReference type="ChEBI" id="CHEBI:57856"/>
        <dbReference type="ChEBI" id="CHEBI:59789"/>
        <dbReference type="ChEBI" id="CHEBI:85452"/>
        <dbReference type="ChEBI" id="CHEBI:85454"/>
        <dbReference type="EC" id="2.1.1.37"/>
    </reaction>
</comment>
<dbReference type="GO" id="GO:0032259">
    <property type="term" value="P:methylation"/>
    <property type="evidence" value="ECO:0007669"/>
    <property type="project" value="UniProtKB-KW"/>
</dbReference>